<organism evidence="1 2">
    <name type="scientific">Leucosporidium creatinivorum</name>
    <dbReference type="NCBI Taxonomy" id="106004"/>
    <lineage>
        <taxon>Eukaryota</taxon>
        <taxon>Fungi</taxon>
        <taxon>Dikarya</taxon>
        <taxon>Basidiomycota</taxon>
        <taxon>Pucciniomycotina</taxon>
        <taxon>Microbotryomycetes</taxon>
        <taxon>Leucosporidiales</taxon>
        <taxon>Leucosporidium</taxon>
    </lineage>
</organism>
<protein>
    <submittedName>
        <fullName evidence="1">Uncharacterized protein</fullName>
    </submittedName>
</protein>
<name>A0A1Y2D0N4_9BASI</name>
<gene>
    <name evidence="1" type="ORF">BCR35DRAFT_310564</name>
</gene>
<evidence type="ECO:0000313" key="2">
    <source>
        <dbReference type="Proteomes" id="UP000193467"/>
    </source>
</evidence>
<evidence type="ECO:0000313" key="1">
    <source>
        <dbReference type="EMBL" id="ORY52820.1"/>
    </source>
</evidence>
<proteinExistence type="predicted"/>
<dbReference type="Proteomes" id="UP000193467">
    <property type="component" value="Unassembled WGS sequence"/>
</dbReference>
<dbReference type="InParanoid" id="A0A1Y2D0N4"/>
<reference evidence="1 2" key="1">
    <citation type="submission" date="2016-07" db="EMBL/GenBank/DDBJ databases">
        <title>Pervasive Adenine N6-methylation of Active Genes in Fungi.</title>
        <authorList>
            <consortium name="DOE Joint Genome Institute"/>
            <person name="Mondo S.J."/>
            <person name="Dannebaum R.O."/>
            <person name="Kuo R.C."/>
            <person name="Labutti K."/>
            <person name="Haridas S."/>
            <person name="Kuo A."/>
            <person name="Salamov A."/>
            <person name="Ahrendt S.R."/>
            <person name="Lipzen A."/>
            <person name="Sullivan W."/>
            <person name="Andreopoulos W.B."/>
            <person name="Clum A."/>
            <person name="Lindquist E."/>
            <person name="Daum C."/>
            <person name="Ramamoorthy G.K."/>
            <person name="Gryganskyi A."/>
            <person name="Culley D."/>
            <person name="Magnuson J.K."/>
            <person name="James T.Y."/>
            <person name="O'Malley M.A."/>
            <person name="Stajich J.E."/>
            <person name="Spatafora J.W."/>
            <person name="Visel A."/>
            <person name="Grigoriev I.V."/>
        </authorList>
    </citation>
    <scope>NUCLEOTIDE SEQUENCE [LARGE SCALE GENOMIC DNA]</scope>
    <source>
        <strain evidence="1 2">62-1032</strain>
    </source>
</reference>
<dbReference type="AlphaFoldDB" id="A0A1Y2D0N4"/>
<keyword evidence="2" id="KW-1185">Reference proteome</keyword>
<accession>A0A1Y2D0N4</accession>
<comment type="caution">
    <text evidence="1">The sequence shown here is derived from an EMBL/GenBank/DDBJ whole genome shotgun (WGS) entry which is preliminary data.</text>
</comment>
<sequence>MSCKRVATHGLVLAAVARVRLEIRETEGSTIFDVKLEDEGTGGGQPSTSSRRSIWPAKKRDLKDLKIERLKALRAIGCSFECDS</sequence>
<dbReference type="EMBL" id="MCGR01000104">
    <property type="protein sequence ID" value="ORY52820.1"/>
    <property type="molecule type" value="Genomic_DNA"/>
</dbReference>